<dbReference type="Proteomes" id="UP001140096">
    <property type="component" value="Unassembled WGS sequence"/>
</dbReference>
<evidence type="ECO:0000313" key="2">
    <source>
        <dbReference type="Proteomes" id="UP001140096"/>
    </source>
</evidence>
<accession>A0ACC1L6M2</accession>
<reference evidence="1" key="1">
    <citation type="submission" date="2022-07" db="EMBL/GenBank/DDBJ databases">
        <title>Phylogenomic reconstructions and comparative analyses of Kickxellomycotina fungi.</title>
        <authorList>
            <person name="Reynolds N.K."/>
            <person name="Stajich J.E."/>
            <person name="Barry K."/>
            <person name="Grigoriev I.V."/>
            <person name="Crous P."/>
            <person name="Smith M.E."/>
        </authorList>
    </citation>
    <scope>NUCLEOTIDE SEQUENCE</scope>
    <source>
        <strain evidence="1">CBS 102833</strain>
    </source>
</reference>
<sequence length="201" mass="23582">RIEFEEYLQEVHHRIHKEDVRDFCSQDNFDKTFIASAEQRYRNITTGGIEPVFVAINLYNSEMVLPNMAWQLLALADTLGHSRVFVSIYENGSKDKTKEILHRFNSTLNALGIQHQIRTDEVPKPEHIHRIEYLAKVRNFALEPLHRTGTKYGHVLFLNDIYFCMPDILELLYQSRAQSTHLTCAEDFDMYNNGPGFYDIW</sequence>
<keyword evidence="2" id="KW-1185">Reference proteome</keyword>
<proteinExistence type="predicted"/>
<gene>
    <name evidence="1" type="ORF">H4S07_004772</name>
</gene>
<feature type="non-terminal residue" evidence="1">
    <location>
        <position position="1"/>
    </location>
</feature>
<protein>
    <submittedName>
        <fullName evidence="1">Uncharacterized protein</fullName>
    </submittedName>
</protein>
<organism evidence="1 2">
    <name type="scientific">Coemansia furcata</name>
    <dbReference type="NCBI Taxonomy" id="417177"/>
    <lineage>
        <taxon>Eukaryota</taxon>
        <taxon>Fungi</taxon>
        <taxon>Fungi incertae sedis</taxon>
        <taxon>Zoopagomycota</taxon>
        <taxon>Kickxellomycotina</taxon>
        <taxon>Kickxellomycetes</taxon>
        <taxon>Kickxellales</taxon>
        <taxon>Kickxellaceae</taxon>
        <taxon>Coemansia</taxon>
    </lineage>
</organism>
<name>A0ACC1L6M2_9FUNG</name>
<evidence type="ECO:0000313" key="1">
    <source>
        <dbReference type="EMBL" id="KAJ2802100.1"/>
    </source>
</evidence>
<feature type="non-terminal residue" evidence="1">
    <location>
        <position position="201"/>
    </location>
</feature>
<dbReference type="EMBL" id="JANBUP010002056">
    <property type="protein sequence ID" value="KAJ2802100.1"/>
    <property type="molecule type" value="Genomic_DNA"/>
</dbReference>
<comment type="caution">
    <text evidence="1">The sequence shown here is derived from an EMBL/GenBank/DDBJ whole genome shotgun (WGS) entry which is preliminary data.</text>
</comment>